<accession>A0ABV8AP96</accession>
<name>A0ABV8AP96_9BACT</name>
<gene>
    <name evidence="2" type="ORF">ACFOSV_03100</name>
</gene>
<feature type="signal peptide" evidence="1">
    <location>
        <begin position="1"/>
        <end position="21"/>
    </location>
</feature>
<proteinExistence type="predicted"/>
<evidence type="ECO:0000313" key="2">
    <source>
        <dbReference type="EMBL" id="MFC3879144.1"/>
    </source>
</evidence>
<organism evidence="2 3">
    <name type="scientific">Algoriphagus namhaensis</name>
    <dbReference type="NCBI Taxonomy" id="915353"/>
    <lineage>
        <taxon>Bacteria</taxon>
        <taxon>Pseudomonadati</taxon>
        <taxon>Bacteroidota</taxon>
        <taxon>Cytophagia</taxon>
        <taxon>Cytophagales</taxon>
        <taxon>Cyclobacteriaceae</taxon>
        <taxon>Algoriphagus</taxon>
    </lineage>
</organism>
<dbReference type="PROSITE" id="PS51257">
    <property type="entry name" value="PROKAR_LIPOPROTEIN"/>
    <property type="match status" value="1"/>
</dbReference>
<evidence type="ECO:0000313" key="3">
    <source>
        <dbReference type="Proteomes" id="UP001595805"/>
    </source>
</evidence>
<dbReference type="EMBL" id="JBHRZS010000003">
    <property type="protein sequence ID" value="MFC3879144.1"/>
    <property type="molecule type" value="Genomic_DNA"/>
</dbReference>
<keyword evidence="1" id="KW-0732">Signal</keyword>
<reference evidence="3" key="1">
    <citation type="journal article" date="2019" name="Int. J. Syst. Evol. Microbiol.">
        <title>The Global Catalogue of Microorganisms (GCM) 10K type strain sequencing project: providing services to taxonomists for standard genome sequencing and annotation.</title>
        <authorList>
            <consortium name="The Broad Institute Genomics Platform"/>
            <consortium name="The Broad Institute Genome Sequencing Center for Infectious Disease"/>
            <person name="Wu L."/>
            <person name="Ma J."/>
        </authorList>
    </citation>
    <scope>NUCLEOTIDE SEQUENCE [LARGE SCALE GENOMIC DNA]</scope>
    <source>
        <strain evidence="3">CCUG 60523</strain>
    </source>
</reference>
<evidence type="ECO:0000256" key="1">
    <source>
        <dbReference type="SAM" id="SignalP"/>
    </source>
</evidence>
<dbReference type="Proteomes" id="UP001595805">
    <property type="component" value="Unassembled WGS sequence"/>
</dbReference>
<dbReference type="RefSeq" id="WP_377903293.1">
    <property type="nucleotide sequence ID" value="NZ_JBHRZS010000003.1"/>
</dbReference>
<protein>
    <recommendedName>
        <fullName evidence="4">Lipoprotein</fullName>
    </recommendedName>
</protein>
<keyword evidence="3" id="KW-1185">Reference proteome</keyword>
<comment type="caution">
    <text evidence="2">The sequence shown here is derived from an EMBL/GenBank/DDBJ whole genome shotgun (WGS) entry which is preliminary data.</text>
</comment>
<sequence length="145" mass="16267">MKTLYSCFLAVLLSAALISCSCEPEDIARFAVSGMESMLGEGFIPSEEIRQLGEFQNVSVNLSQNKSEGLTESTIFLKLENGDPVLLGNQPEVLARKCAELYIRDFEKSADYDIITVQFIQIDPMNSENIAMQEHTFQIEDFKTQ</sequence>
<feature type="chain" id="PRO_5045613077" description="Lipoprotein" evidence="1">
    <location>
        <begin position="22"/>
        <end position="145"/>
    </location>
</feature>
<evidence type="ECO:0008006" key="4">
    <source>
        <dbReference type="Google" id="ProtNLM"/>
    </source>
</evidence>